<dbReference type="AlphaFoldDB" id="A0A1R3KGM8"/>
<keyword evidence="2" id="KW-1185">Reference proteome</keyword>
<dbReference type="Proteomes" id="UP000187203">
    <property type="component" value="Unassembled WGS sequence"/>
</dbReference>
<accession>A0A1R3KGM8</accession>
<reference evidence="2" key="1">
    <citation type="submission" date="2013-09" db="EMBL/GenBank/DDBJ databases">
        <title>Corchorus olitorius genome sequencing.</title>
        <authorList>
            <person name="Alam M."/>
            <person name="Haque M.S."/>
            <person name="Islam M.S."/>
            <person name="Emdad E.M."/>
            <person name="Islam M.M."/>
            <person name="Ahmed B."/>
            <person name="Halim A."/>
            <person name="Hossen Q.M.M."/>
            <person name="Hossain M.Z."/>
            <person name="Ahmed R."/>
            <person name="Khan M.M."/>
            <person name="Islam R."/>
            <person name="Rashid M.M."/>
            <person name="Khan S.A."/>
            <person name="Rahman M.S."/>
            <person name="Alam M."/>
            <person name="Yahiya A.S."/>
            <person name="Khan M.S."/>
            <person name="Azam M.S."/>
            <person name="Haque T."/>
            <person name="Lashkar M.Z.H."/>
            <person name="Akhand A.I."/>
            <person name="Morshed G."/>
            <person name="Roy S."/>
            <person name="Uddin K.S."/>
            <person name="Rabeya T."/>
            <person name="Hossain A.S."/>
            <person name="Chowdhury A."/>
            <person name="Snigdha A.R."/>
            <person name="Mortoza M.S."/>
            <person name="Matin S.A."/>
            <person name="Hoque S.M.E."/>
            <person name="Islam M.K."/>
            <person name="Roy D.K."/>
            <person name="Haider R."/>
            <person name="Moosa M.M."/>
            <person name="Elias S.M."/>
            <person name="Hasan A.M."/>
            <person name="Jahan S."/>
            <person name="Shafiuddin M."/>
            <person name="Mahmood N."/>
            <person name="Shommy N.S."/>
        </authorList>
    </citation>
    <scope>NUCLEOTIDE SEQUENCE [LARGE SCALE GENOMIC DNA]</scope>
    <source>
        <strain evidence="2">cv. O-4</strain>
    </source>
</reference>
<comment type="caution">
    <text evidence="1">The sequence shown here is derived from an EMBL/GenBank/DDBJ whole genome shotgun (WGS) entry which is preliminary data.</text>
</comment>
<evidence type="ECO:0000313" key="2">
    <source>
        <dbReference type="Proteomes" id="UP000187203"/>
    </source>
</evidence>
<sequence length="87" mass="9035">MQQAPQLPVPNVSVQPSVSSSQVFPTVNSSPIFLAVIDSPDLPVASTDVALSLPAAPHSAQSDAAADYGNSFMVGSTKNIVQELRKD</sequence>
<feature type="non-terminal residue" evidence="1">
    <location>
        <position position="87"/>
    </location>
</feature>
<dbReference type="EMBL" id="AWUE01013677">
    <property type="protein sequence ID" value="OMP06242.1"/>
    <property type="molecule type" value="Genomic_DNA"/>
</dbReference>
<protein>
    <submittedName>
        <fullName evidence="1">Uncharacterized protein</fullName>
    </submittedName>
</protein>
<proteinExistence type="predicted"/>
<evidence type="ECO:0000313" key="1">
    <source>
        <dbReference type="EMBL" id="OMP06242.1"/>
    </source>
</evidence>
<organism evidence="1 2">
    <name type="scientific">Corchorus olitorius</name>
    <dbReference type="NCBI Taxonomy" id="93759"/>
    <lineage>
        <taxon>Eukaryota</taxon>
        <taxon>Viridiplantae</taxon>
        <taxon>Streptophyta</taxon>
        <taxon>Embryophyta</taxon>
        <taxon>Tracheophyta</taxon>
        <taxon>Spermatophyta</taxon>
        <taxon>Magnoliopsida</taxon>
        <taxon>eudicotyledons</taxon>
        <taxon>Gunneridae</taxon>
        <taxon>Pentapetalae</taxon>
        <taxon>rosids</taxon>
        <taxon>malvids</taxon>
        <taxon>Malvales</taxon>
        <taxon>Malvaceae</taxon>
        <taxon>Grewioideae</taxon>
        <taxon>Apeibeae</taxon>
        <taxon>Corchorus</taxon>
    </lineage>
</organism>
<name>A0A1R3KGM8_9ROSI</name>
<gene>
    <name evidence="1" type="ORF">COLO4_08249</name>
</gene>